<protein>
    <submittedName>
        <fullName evidence="1">Uncharacterized protein</fullName>
    </submittedName>
</protein>
<evidence type="ECO:0000313" key="1">
    <source>
        <dbReference type="EMBL" id="KYP76100.1"/>
    </source>
</evidence>
<feature type="non-terminal residue" evidence="1">
    <location>
        <position position="1"/>
    </location>
</feature>
<proteinExistence type="predicted"/>
<gene>
    <name evidence="1" type="ORF">KK1_020323</name>
</gene>
<sequence>IAAIIRGVLSSKPNSFEPTLLPYHNPTSSTSRPSFSTASLKAITSSAAENSSKAEIL</sequence>
<dbReference type="Gramene" id="C.cajan_19742.t">
    <property type="protein sequence ID" value="C.cajan_19742.t.cds1"/>
    <property type="gene ID" value="C.cajan_19742"/>
</dbReference>
<name>A0A151U9V1_CAJCA</name>
<accession>A0A151U9V1</accession>
<reference evidence="1 2" key="1">
    <citation type="journal article" date="2012" name="Nat. Biotechnol.">
        <title>Draft genome sequence of pigeonpea (Cajanus cajan), an orphan legume crop of resource-poor farmers.</title>
        <authorList>
            <person name="Varshney R.K."/>
            <person name="Chen W."/>
            <person name="Li Y."/>
            <person name="Bharti A.K."/>
            <person name="Saxena R.K."/>
            <person name="Schlueter J.A."/>
            <person name="Donoghue M.T."/>
            <person name="Azam S."/>
            <person name="Fan G."/>
            <person name="Whaley A.M."/>
            <person name="Farmer A.D."/>
            <person name="Sheridan J."/>
            <person name="Iwata A."/>
            <person name="Tuteja R."/>
            <person name="Penmetsa R.V."/>
            <person name="Wu W."/>
            <person name="Upadhyaya H.D."/>
            <person name="Yang S.P."/>
            <person name="Shah T."/>
            <person name="Saxena K.B."/>
            <person name="Michael T."/>
            <person name="McCombie W.R."/>
            <person name="Yang B."/>
            <person name="Zhang G."/>
            <person name="Yang H."/>
            <person name="Wang J."/>
            <person name="Spillane C."/>
            <person name="Cook D.R."/>
            <person name="May G.D."/>
            <person name="Xu X."/>
            <person name="Jackson S.A."/>
        </authorList>
    </citation>
    <scope>NUCLEOTIDE SEQUENCE [LARGE SCALE GENOMIC DNA]</scope>
    <source>
        <strain evidence="2">cv. Asha</strain>
    </source>
</reference>
<organism evidence="1 2">
    <name type="scientific">Cajanus cajan</name>
    <name type="common">Pigeon pea</name>
    <name type="synonym">Cajanus indicus</name>
    <dbReference type="NCBI Taxonomy" id="3821"/>
    <lineage>
        <taxon>Eukaryota</taxon>
        <taxon>Viridiplantae</taxon>
        <taxon>Streptophyta</taxon>
        <taxon>Embryophyta</taxon>
        <taxon>Tracheophyta</taxon>
        <taxon>Spermatophyta</taxon>
        <taxon>Magnoliopsida</taxon>
        <taxon>eudicotyledons</taxon>
        <taxon>Gunneridae</taxon>
        <taxon>Pentapetalae</taxon>
        <taxon>rosids</taxon>
        <taxon>fabids</taxon>
        <taxon>Fabales</taxon>
        <taxon>Fabaceae</taxon>
        <taxon>Papilionoideae</taxon>
        <taxon>50 kb inversion clade</taxon>
        <taxon>NPAAA clade</taxon>
        <taxon>indigoferoid/millettioid clade</taxon>
        <taxon>Phaseoleae</taxon>
        <taxon>Cajanus</taxon>
    </lineage>
</organism>
<keyword evidence="2" id="KW-1185">Reference proteome</keyword>
<evidence type="ECO:0000313" key="2">
    <source>
        <dbReference type="Proteomes" id="UP000075243"/>
    </source>
</evidence>
<dbReference type="AlphaFoldDB" id="A0A151U9V1"/>
<dbReference type="Proteomes" id="UP000075243">
    <property type="component" value="Chromosome 1"/>
</dbReference>
<dbReference type="EMBL" id="CM003603">
    <property type="protein sequence ID" value="KYP76100.1"/>
    <property type="molecule type" value="Genomic_DNA"/>
</dbReference>